<accession>A0A8J6G1Q7</accession>
<evidence type="ECO:0000256" key="1">
    <source>
        <dbReference type="SAM" id="MobiDB-lite"/>
    </source>
</evidence>
<protein>
    <submittedName>
        <fullName evidence="2">KxDL motif-containing protein 1</fullName>
    </submittedName>
</protein>
<dbReference type="Proteomes" id="UP000710432">
    <property type="component" value="Unassembled WGS sequence"/>
</dbReference>
<reference evidence="2" key="1">
    <citation type="submission" date="2020-03" db="EMBL/GenBank/DDBJ databases">
        <title>Studies in the Genomics of Life Span.</title>
        <authorList>
            <person name="Glass D."/>
        </authorList>
    </citation>
    <scope>NUCLEOTIDE SEQUENCE</scope>
    <source>
        <strain evidence="2">LTLLF</strain>
        <tissue evidence="2">Muscle</tissue>
    </source>
</reference>
<evidence type="ECO:0000313" key="2">
    <source>
        <dbReference type="EMBL" id="KAH0503474.1"/>
    </source>
</evidence>
<sequence>MAIATSEQSTGSCGSSPDTVSASLLPGFEDPSRIQPDSPAINGHRQTDGEEETHGE</sequence>
<dbReference type="EMBL" id="JAATJU010025536">
    <property type="protein sequence ID" value="KAH0503474.1"/>
    <property type="molecule type" value="Genomic_DNA"/>
</dbReference>
<feature type="region of interest" description="Disordered" evidence="1">
    <location>
        <begin position="1"/>
        <end position="56"/>
    </location>
</feature>
<dbReference type="AlphaFoldDB" id="A0A8J6G1Q7"/>
<organism evidence="2 3">
    <name type="scientific">Microtus ochrogaster</name>
    <name type="common">Prairie vole</name>
    <dbReference type="NCBI Taxonomy" id="79684"/>
    <lineage>
        <taxon>Eukaryota</taxon>
        <taxon>Metazoa</taxon>
        <taxon>Chordata</taxon>
        <taxon>Craniata</taxon>
        <taxon>Vertebrata</taxon>
        <taxon>Euteleostomi</taxon>
        <taxon>Mammalia</taxon>
        <taxon>Eutheria</taxon>
        <taxon>Euarchontoglires</taxon>
        <taxon>Glires</taxon>
        <taxon>Rodentia</taxon>
        <taxon>Myomorpha</taxon>
        <taxon>Muroidea</taxon>
        <taxon>Cricetidae</taxon>
        <taxon>Arvicolinae</taxon>
        <taxon>Microtus</taxon>
    </lineage>
</organism>
<evidence type="ECO:0000313" key="3">
    <source>
        <dbReference type="Proteomes" id="UP000710432"/>
    </source>
</evidence>
<gene>
    <name evidence="2" type="ORF">LTLLF_187385</name>
</gene>
<feature type="compositionally biased region" description="Basic and acidic residues" evidence="1">
    <location>
        <begin position="45"/>
        <end position="56"/>
    </location>
</feature>
<name>A0A8J6G1Q7_MICOH</name>
<proteinExistence type="predicted"/>
<comment type="caution">
    <text evidence="2">The sequence shown here is derived from an EMBL/GenBank/DDBJ whole genome shotgun (WGS) entry which is preliminary data.</text>
</comment>
<feature type="compositionally biased region" description="Polar residues" evidence="1">
    <location>
        <begin position="1"/>
        <end position="22"/>
    </location>
</feature>